<dbReference type="AlphaFoldDB" id="A0AAD7J8L6"/>
<dbReference type="InterPro" id="IPR032675">
    <property type="entry name" value="LRR_dom_sf"/>
</dbReference>
<comment type="caution">
    <text evidence="1">The sequence shown here is derived from an EMBL/GenBank/DDBJ whole genome shotgun (WGS) entry which is preliminary data.</text>
</comment>
<dbReference type="Proteomes" id="UP001215598">
    <property type="component" value="Unassembled WGS sequence"/>
</dbReference>
<name>A0AAD7J8L6_9AGAR</name>
<evidence type="ECO:0000313" key="1">
    <source>
        <dbReference type="EMBL" id="KAJ7757509.1"/>
    </source>
</evidence>
<sequence>MNAPHLRRVELGAGWNPPNSISIPWPQLTHLTLVAPPFAGVAVLAKCSNLVSADLSEMYTFGLDDTALTTATLTHLTSLSLTISSALIQAVGNLDLPALTTLSFNYRRTGMIWPHLAVFHQLPLHTIQYLSFELNNDPTLELTTLYALLRCTPNVISLRLKSTCISNALVSALRTDVPPSDVLLPRLEAFWMEWATLGDYFDLENLKAMLSSRVGLGLLMYPKSSDDLYNTFKSAVAAIRSAIP</sequence>
<gene>
    <name evidence="1" type="ORF">B0H16DRAFT_1823765</name>
</gene>
<protein>
    <recommendedName>
        <fullName evidence="3">F-box domain-containing protein</fullName>
    </recommendedName>
</protein>
<dbReference type="SUPFAM" id="SSF52047">
    <property type="entry name" value="RNI-like"/>
    <property type="match status" value="1"/>
</dbReference>
<accession>A0AAD7J8L6</accession>
<dbReference type="EMBL" id="JARKIB010000044">
    <property type="protein sequence ID" value="KAJ7757509.1"/>
    <property type="molecule type" value="Genomic_DNA"/>
</dbReference>
<dbReference type="Gene3D" id="3.80.10.10">
    <property type="entry name" value="Ribonuclease Inhibitor"/>
    <property type="match status" value="1"/>
</dbReference>
<evidence type="ECO:0008006" key="3">
    <source>
        <dbReference type="Google" id="ProtNLM"/>
    </source>
</evidence>
<reference evidence="1" key="1">
    <citation type="submission" date="2023-03" db="EMBL/GenBank/DDBJ databases">
        <title>Massive genome expansion in bonnet fungi (Mycena s.s.) driven by repeated elements and novel gene families across ecological guilds.</title>
        <authorList>
            <consortium name="Lawrence Berkeley National Laboratory"/>
            <person name="Harder C.B."/>
            <person name="Miyauchi S."/>
            <person name="Viragh M."/>
            <person name="Kuo A."/>
            <person name="Thoen E."/>
            <person name="Andreopoulos B."/>
            <person name="Lu D."/>
            <person name="Skrede I."/>
            <person name="Drula E."/>
            <person name="Henrissat B."/>
            <person name="Morin E."/>
            <person name="Kohler A."/>
            <person name="Barry K."/>
            <person name="LaButti K."/>
            <person name="Morin E."/>
            <person name="Salamov A."/>
            <person name="Lipzen A."/>
            <person name="Mereny Z."/>
            <person name="Hegedus B."/>
            <person name="Baldrian P."/>
            <person name="Stursova M."/>
            <person name="Weitz H."/>
            <person name="Taylor A."/>
            <person name="Grigoriev I.V."/>
            <person name="Nagy L.G."/>
            <person name="Martin F."/>
            <person name="Kauserud H."/>
        </authorList>
    </citation>
    <scope>NUCLEOTIDE SEQUENCE</scope>
    <source>
        <strain evidence="1">CBHHK182m</strain>
    </source>
</reference>
<evidence type="ECO:0000313" key="2">
    <source>
        <dbReference type="Proteomes" id="UP001215598"/>
    </source>
</evidence>
<keyword evidence="2" id="KW-1185">Reference proteome</keyword>
<organism evidence="1 2">
    <name type="scientific">Mycena metata</name>
    <dbReference type="NCBI Taxonomy" id="1033252"/>
    <lineage>
        <taxon>Eukaryota</taxon>
        <taxon>Fungi</taxon>
        <taxon>Dikarya</taxon>
        <taxon>Basidiomycota</taxon>
        <taxon>Agaricomycotina</taxon>
        <taxon>Agaricomycetes</taxon>
        <taxon>Agaricomycetidae</taxon>
        <taxon>Agaricales</taxon>
        <taxon>Marasmiineae</taxon>
        <taxon>Mycenaceae</taxon>
        <taxon>Mycena</taxon>
    </lineage>
</organism>
<proteinExistence type="predicted"/>